<name>N1MMH6_9SPHN</name>
<organism evidence="1 2">
    <name type="scientific">Sphingobium indicum BiD32</name>
    <dbReference type="NCBI Taxonomy" id="1301087"/>
    <lineage>
        <taxon>Bacteria</taxon>
        <taxon>Pseudomonadati</taxon>
        <taxon>Pseudomonadota</taxon>
        <taxon>Alphaproteobacteria</taxon>
        <taxon>Sphingomonadales</taxon>
        <taxon>Sphingomonadaceae</taxon>
        <taxon>Sphingobium</taxon>
    </lineage>
</organism>
<comment type="caution">
    <text evidence="1">The sequence shown here is derived from an EMBL/GenBank/DDBJ whole genome shotgun (WGS) entry which is preliminary data.</text>
</comment>
<evidence type="ECO:0000313" key="2">
    <source>
        <dbReference type="Proteomes" id="UP000013201"/>
    </source>
</evidence>
<proteinExistence type="predicted"/>
<keyword evidence="2" id="KW-1185">Reference proteome</keyword>
<gene>
    <name evidence="1" type="ORF">EBBID32_27680</name>
</gene>
<reference evidence="2" key="2">
    <citation type="submission" date="2013-04" db="EMBL/GenBank/DDBJ databases">
        <title>Bisphenol A degrading Sphingobium sp. strain BiD32.</title>
        <authorList>
            <person name="Nielsen J.L."/>
            <person name="Zhou N.A."/>
            <person name="Kjeldal H."/>
        </authorList>
    </citation>
    <scope>NUCLEOTIDE SEQUENCE [LARGE SCALE GENOMIC DNA]</scope>
    <source>
        <strain evidence="2">BiD32</strain>
    </source>
</reference>
<dbReference type="Proteomes" id="UP000013201">
    <property type="component" value="Unassembled WGS sequence"/>
</dbReference>
<dbReference type="AlphaFoldDB" id="N1MMH6"/>
<protein>
    <submittedName>
        <fullName evidence="1">Uncharacterized protein</fullName>
    </submittedName>
</protein>
<dbReference type="EMBL" id="CAVK010000139">
    <property type="protein sequence ID" value="CCW18415.1"/>
    <property type="molecule type" value="Genomic_DNA"/>
</dbReference>
<accession>N1MMH6</accession>
<sequence>MVPGDARYTGAPHRYIDGRGFTQFGQLDHPTLPIIYSPEIT</sequence>
<evidence type="ECO:0000313" key="1">
    <source>
        <dbReference type="EMBL" id="CCW18415.1"/>
    </source>
</evidence>
<reference evidence="1 2" key="1">
    <citation type="submission" date="2013-03" db="EMBL/GenBank/DDBJ databases">
        <authorList>
            <person name="Le V."/>
        </authorList>
    </citation>
    <scope>NUCLEOTIDE SEQUENCE [LARGE SCALE GENOMIC DNA]</scope>
    <source>
        <strain evidence="1 2">BiD32</strain>
    </source>
</reference>